<name>A0A8S2CYQ2_9BILA</name>
<gene>
    <name evidence="1" type="ORF">OVA965_LOCUS4441</name>
    <name evidence="2" type="ORF">TMI583_LOCUS4439</name>
</gene>
<sequence length="115" mass="12258">MPIATIKAAIEIGENSPFKATKINNAKIAIKNKVTPPAIRAAATGVKPLAVALRELSKMREEVNVGSKREVEEPKLIMSRTLKTAERDHSGLAIVKNGAAACCIIVSSTRDAPKK</sequence>
<dbReference type="Proteomes" id="UP000682733">
    <property type="component" value="Unassembled WGS sequence"/>
</dbReference>
<dbReference type="EMBL" id="CAJOBA010001163">
    <property type="protein sequence ID" value="CAF3580125.1"/>
    <property type="molecule type" value="Genomic_DNA"/>
</dbReference>
<reference evidence="1" key="1">
    <citation type="submission" date="2021-02" db="EMBL/GenBank/DDBJ databases">
        <authorList>
            <person name="Nowell W R."/>
        </authorList>
    </citation>
    <scope>NUCLEOTIDE SEQUENCE</scope>
</reference>
<dbReference type="AlphaFoldDB" id="A0A8S2CYQ2"/>
<protein>
    <submittedName>
        <fullName evidence="1">Uncharacterized protein</fullName>
    </submittedName>
</protein>
<accession>A0A8S2CYQ2</accession>
<evidence type="ECO:0000313" key="1">
    <source>
        <dbReference type="EMBL" id="CAF0797031.1"/>
    </source>
</evidence>
<comment type="caution">
    <text evidence="1">The sequence shown here is derived from an EMBL/GenBank/DDBJ whole genome shotgun (WGS) entry which is preliminary data.</text>
</comment>
<organism evidence="1 3">
    <name type="scientific">Didymodactylos carnosus</name>
    <dbReference type="NCBI Taxonomy" id="1234261"/>
    <lineage>
        <taxon>Eukaryota</taxon>
        <taxon>Metazoa</taxon>
        <taxon>Spiralia</taxon>
        <taxon>Gnathifera</taxon>
        <taxon>Rotifera</taxon>
        <taxon>Eurotatoria</taxon>
        <taxon>Bdelloidea</taxon>
        <taxon>Philodinida</taxon>
        <taxon>Philodinidae</taxon>
        <taxon>Didymodactylos</taxon>
    </lineage>
</organism>
<dbReference type="EMBL" id="CAJNOK010001163">
    <property type="protein sequence ID" value="CAF0797031.1"/>
    <property type="molecule type" value="Genomic_DNA"/>
</dbReference>
<evidence type="ECO:0000313" key="2">
    <source>
        <dbReference type="EMBL" id="CAF3580125.1"/>
    </source>
</evidence>
<proteinExistence type="predicted"/>
<dbReference type="Proteomes" id="UP000677228">
    <property type="component" value="Unassembled WGS sequence"/>
</dbReference>
<evidence type="ECO:0000313" key="3">
    <source>
        <dbReference type="Proteomes" id="UP000677228"/>
    </source>
</evidence>